<organism evidence="1 2">
    <name type="scientific">Plantimonas leprariae</name>
    <dbReference type="NCBI Taxonomy" id="2615207"/>
    <lineage>
        <taxon>Bacteria</taxon>
        <taxon>Pseudomonadati</taxon>
        <taxon>Pseudomonadota</taxon>
        <taxon>Alphaproteobacteria</taxon>
        <taxon>Hyphomicrobiales</taxon>
        <taxon>Aurantimonadaceae</taxon>
        <taxon>Plantimonas</taxon>
    </lineage>
</organism>
<accession>A0A7V7PMJ3</accession>
<reference evidence="1 2" key="1">
    <citation type="submission" date="2019-09" db="EMBL/GenBank/DDBJ databases">
        <title>YIM 132180 draft genome.</title>
        <authorList>
            <person name="Zhang K."/>
        </authorList>
    </citation>
    <scope>NUCLEOTIDE SEQUENCE [LARGE SCALE GENOMIC DNA]</scope>
    <source>
        <strain evidence="1 2">YIM 132180</strain>
    </source>
</reference>
<evidence type="ECO:0000313" key="1">
    <source>
        <dbReference type="EMBL" id="KAB0678074.1"/>
    </source>
</evidence>
<comment type="caution">
    <text evidence="1">The sequence shown here is derived from an EMBL/GenBank/DDBJ whole genome shotgun (WGS) entry which is preliminary data.</text>
</comment>
<name>A0A7V7PMJ3_9HYPH</name>
<protein>
    <submittedName>
        <fullName evidence="1">Uncharacterized protein</fullName>
    </submittedName>
</protein>
<proteinExistence type="predicted"/>
<dbReference type="EMBL" id="VZDO01000014">
    <property type="protein sequence ID" value="KAB0678074.1"/>
    <property type="molecule type" value="Genomic_DNA"/>
</dbReference>
<gene>
    <name evidence="1" type="ORF">F6X38_16750</name>
</gene>
<dbReference type="Proteomes" id="UP000432089">
    <property type="component" value="Unassembled WGS sequence"/>
</dbReference>
<dbReference type="AlphaFoldDB" id="A0A7V7PMJ3"/>
<dbReference type="RefSeq" id="WP_150971604.1">
    <property type="nucleotide sequence ID" value="NZ_VZDO01000014.1"/>
</dbReference>
<sequence>MTSLALALASPARAQEGADLDLKPTDFVTEEPIAIRVDNILPGKQGSDVAVTVLNRTKKDVMATVECTLADADREDLGVATGEAVRIPAGERKTTTVTGAEAAKFAECRVRDAN</sequence>
<keyword evidence="2" id="KW-1185">Reference proteome</keyword>
<evidence type="ECO:0000313" key="2">
    <source>
        <dbReference type="Proteomes" id="UP000432089"/>
    </source>
</evidence>